<protein>
    <submittedName>
        <fullName evidence="1">Uncharacterized protein</fullName>
    </submittedName>
</protein>
<name>A0AAD4SNG9_9MAGN</name>
<evidence type="ECO:0000313" key="1">
    <source>
        <dbReference type="EMBL" id="KAI3911998.1"/>
    </source>
</evidence>
<organism evidence="1 2">
    <name type="scientific">Papaver atlanticum</name>
    <dbReference type="NCBI Taxonomy" id="357466"/>
    <lineage>
        <taxon>Eukaryota</taxon>
        <taxon>Viridiplantae</taxon>
        <taxon>Streptophyta</taxon>
        <taxon>Embryophyta</taxon>
        <taxon>Tracheophyta</taxon>
        <taxon>Spermatophyta</taxon>
        <taxon>Magnoliopsida</taxon>
        <taxon>Ranunculales</taxon>
        <taxon>Papaveraceae</taxon>
        <taxon>Papaveroideae</taxon>
        <taxon>Papaver</taxon>
    </lineage>
</organism>
<accession>A0AAD4SNG9</accession>
<proteinExistence type="predicted"/>
<keyword evidence="2" id="KW-1185">Reference proteome</keyword>
<reference evidence="1" key="1">
    <citation type="submission" date="2022-04" db="EMBL/GenBank/DDBJ databases">
        <title>A functionally conserved STORR gene fusion in Papaver species that diverged 16.8 million years ago.</title>
        <authorList>
            <person name="Catania T."/>
        </authorList>
    </citation>
    <scope>NUCLEOTIDE SEQUENCE</scope>
    <source>
        <strain evidence="1">S-188037</strain>
    </source>
</reference>
<dbReference type="AlphaFoldDB" id="A0AAD4SNG9"/>
<sequence>MVFLSDLGCGVRHLRDSNSFATQSVEITFYFESSFQKEENWFEHQQDIKISFVLASEMVITAVQKSGVFVNGSFQSKLRLQQRIWFVLFGGLIAPTRSLLPIVDFHFSHVRF</sequence>
<evidence type="ECO:0000313" key="2">
    <source>
        <dbReference type="Proteomes" id="UP001202328"/>
    </source>
</evidence>
<comment type="caution">
    <text evidence="1">The sequence shown here is derived from an EMBL/GenBank/DDBJ whole genome shotgun (WGS) entry which is preliminary data.</text>
</comment>
<dbReference type="EMBL" id="JAJJMB010009862">
    <property type="protein sequence ID" value="KAI3911998.1"/>
    <property type="molecule type" value="Genomic_DNA"/>
</dbReference>
<dbReference type="Proteomes" id="UP001202328">
    <property type="component" value="Unassembled WGS sequence"/>
</dbReference>
<gene>
    <name evidence="1" type="ORF">MKW98_010942</name>
</gene>